<dbReference type="InterPro" id="IPR036388">
    <property type="entry name" value="WH-like_DNA-bd_sf"/>
</dbReference>
<dbReference type="OrthoDB" id="7173258at2"/>
<dbReference type="FunFam" id="1.10.10.10:FF:000079">
    <property type="entry name" value="GntR family transcriptional regulator"/>
    <property type="match status" value="1"/>
</dbReference>
<proteinExistence type="predicted"/>
<keyword evidence="6" id="KW-1185">Reference proteome</keyword>
<keyword evidence="1" id="KW-0805">Transcription regulation</keyword>
<evidence type="ECO:0000313" key="5">
    <source>
        <dbReference type="EMBL" id="ESQ92662.1"/>
    </source>
</evidence>
<dbReference type="SUPFAM" id="SSF64288">
    <property type="entry name" value="Chorismate lyase-like"/>
    <property type="match status" value="1"/>
</dbReference>
<dbReference type="InterPro" id="IPR050679">
    <property type="entry name" value="Bact_HTH_transcr_reg"/>
</dbReference>
<dbReference type="SUPFAM" id="SSF46785">
    <property type="entry name" value="Winged helix' DNA-binding domain"/>
    <property type="match status" value="1"/>
</dbReference>
<dbReference type="InterPro" id="IPR028978">
    <property type="entry name" value="Chorismate_lyase_/UTRA_dom_sf"/>
</dbReference>
<dbReference type="GO" id="GO:0045892">
    <property type="term" value="P:negative regulation of DNA-templated transcription"/>
    <property type="evidence" value="ECO:0007669"/>
    <property type="project" value="TreeGrafter"/>
</dbReference>
<keyword evidence="3" id="KW-0804">Transcription</keyword>
<dbReference type="EMBL" id="AWGB01000011">
    <property type="protein sequence ID" value="ESQ92662.1"/>
    <property type="molecule type" value="Genomic_DNA"/>
</dbReference>
<dbReference type="Gene3D" id="3.40.1410.10">
    <property type="entry name" value="Chorismate lyase-like"/>
    <property type="match status" value="1"/>
</dbReference>
<dbReference type="eggNOG" id="COG2188">
    <property type="taxonomic scope" value="Bacteria"/>
</dbReference>
<evidence type="ECO:0000256" key="1">
    <source>
        <dbReference type="ARBA" id="ARBA00023015"/>
    </source>
</evidence>
<name>V4PFD9_9CAUL</name>
<dbReference type="RefSeq" id="WP_018082562.1">
    <property type="nucleotide sequence ID" value="NZ_AQWM01000015.1"/>
</dbReference>
<gene>
    <name evidence="5" type="ORF">ABENE_07530</name>
</gene>
<dbReference type="PROSITE" id="PS50949">
    <property type="entry name" value="HTH_GNTR"/>
    <property type="match status" value="1"/>
</dbReference>
<sequence>MTLTKRVASDGSVKTASLYLQLQESLRQQITSRQLAPEDAIPTERELAEAYNVSRITVRKAVDGLVYEGLLTRRQGAGTFVATRVEKSYSKMSSFTEDMISRGRVPSSKWLSKSAGSVNPEEAMTMGLSPGSLVYRFNRMRFADGVSMGLDYSTVPGDCLPSLESVNESLYEAMEQFGTRPIRALQRLRAVAFNAEQAGLLGIPVGSPGLLIERRGFLADGRPAEFTQSYYRGDAYDLMSELSYNP</sequence>
<reference evidence="5 6" key="1">
    <citation type="journal article" date="2014" name="Nature">
        <title>Sequential evolution of bacterial morphology by co-option of a developmental regulator.</title>
        <authorList>
            <person name="Jiang C."/>
            <person name="Brown P.J."/>
            <person name="Ducret A."/>
            <person name="Brun Y.V."/>
        </authorList>
    </citation>
    <scope>NUCLEOTIDE SEQUENCE [LARGE SCALE GENOMIC DNA]</scope>
    <source>
        <strain evidence="5 6">DSM 16100</strain>
    </source>
</reference>
<dbReference type="STRING" id="1121022.GCA_000376105_02896"/>
<dbReference type="PANTHER" id="PTHR44846">
    <property type="entry name" value="MANNOSYL-D-GLYCERATE TRANSPORT/METABOLISM SYSTEM REPRESSOR MNGR-RELATED"/>
    <property type="match status" value="1"/>
</dbReference>
<protein>
    <recommendedName>
        <fullName evidence="4">HTH gntR-type domain-containing protein</fullName>
    </recommendedName>
</protein>
<feature type="domain" description="HTH gntR-type" evidence="4">
    <location>
        <begin position="16"/>
        <end position="84"/>
    </location>
</feature>
<dbReference type="Pfam" id="PF00392">
    <property type="entry name" value="GntR"/>
    <property type="match status" value="1"/>
</dbReference>
<dbReference type="GO" id="GO:0003677">
    <property type="term" value="F:DNA binding"/>
    <property type="evidence" value="ECO:0007669"/>
    <property type="project" value="UniProtKB-KW"/>
</dbReference>
<dbReference type="InterPro" id="IPR036390">
    <property type="entry name" value="WH_DNA-bd_sf"/>
</dbReference>
<dbReference type="SMART" id="SM00345">
    <property type="entry name" value="HTH_GNTR"/>
    <property type="match status" value="1"/>
</dbReference>
<keyword evidence="2" id="KW-0238">DNA-binding</keyword>
<accession>V4PFD9</accession>
<dbReference type="AlphaFoldDB" id="V4PFD9"/>
<comment type="caution">
    <text evidence="5">The sequence shown here is derived from an EMBL/GenBank/DDBJ whole genome shotgun (WGS) entry which is preliminary data.</text>
</comment>
<dbReference type="GO" id="GO:0003700">
    <property type="term" value="F:DNA-binding transcription factor activity"/>
    <property type="evidence" value="ECO:0007669"/>
    <property type="project" value="InterPro"/>
</dbReference>
<organism evidence="5 6">
    <name type="scientific">Asticcacaulis benevestitus DSM 16100 = ATCC BAA-896</name>
    <dbReference type="NCBI Taxonomy" id="1121022"/>
    <lineage>
        <taxon>Bacteria</taxon>
        <taxon>Pseudomonadati</taxon>
        <taxon>Pseudomonadota</taxon>
        <taxon>Alphaproteobacteria</taxon>
        <taxon>Caulobacterales</taxon>
        <taxon>Caulobacteraceae</taxon>
        <taxon>Asticcacaulis</taxon>
    </lineage>
</organism>
<evidence type="ECO:0000259" key="4">
    <source>
        <dbReference type="PROSITE" id="PS50949"/>
    </source>
</evidence>
<evidence type="ECO:0000313" key="6">
    <source>
        <dbReference type="Proteomes" id="UP000017837"/>
    </source>
</evidence>
<dbReference type="PATRIC" id="fig|1121022.4.peg.1509"/>
<dbReference type="InterPro" id="IPR000524">
    <property type="entry name" value="Tscrpt_reg_HTH_GntR"/>
</dbReference>
<dbReference type="Gene3D" id="1.10.10.10">
    <property type="entry name" value="Winged helix-like DNA-binding domain superfamily/Winged helix DNA-binding domain"/>
    <property type="match status" value="1"/>
</dbReference>
<dbReference type="InterPro" id="IPR011663">
    <property type="entry name" value="UTRA"/>
</dbReference>
<dbReference type="Proteomes" id="UP000017837">
    <property type="component" value="Unassembled WGS sequence"/>
</dbReference>
<dbReference type="CDD" id="cd07377">
    <property type="entry name" value="WHTH_GntR"/>
    <property type="match status" value="1"/>
</dbReference>
<dbReference type="Pfam" id="PF07702">
    <property type="entry name" value="UTRA"/>
    <property type="match status" value="1"/>
</dbReference>
<evidence type="ECO:0000256" key="2">
    <source>
        <dbReference type="ARBA" id="ARBA00023125"/>
    </source>
</evidence>
<dbReference type="SMART" id="SM00866">
    <property type="entry name" value="UTRA"/>
    <property type="match status" value="1"/>
</dbReference>
<dbReference type="PRINTS" id="PR00035">
    <property type="entry name" value="HTHGNTR"/>
</dbReference>
<evidence type="ECO:0000256" key="3">
    <source>
        <dbReference type="ARBA" id="ARBA00023163"/>
    </source>
</evidence>
<dbReference type="PANTHER" id="PTHR44846:SF1">
    <property type="entry name" value="MANNOSYL-D-GLYCERATE TRANSPORT_METABOLISM SYSTEM REPRESSOR MNGR-RELATED"/>
    <property type="match status" value="1"/>
</dbReference>